<name>A0A921G1U4_SPOPS</name>
<dbReference type="EMBL" id="DYWT01000243">
    <property type="protein sequence ID" value="HJF33112.1"/>
    <property type="molecule type" value="Genomic_DNA"/>
</dbReference>
<dbReference type="InterPro" id="IPR021370">
    <property type="entry name" value="DUF2987"/>
</dbReference>
<feature type="transmembrane region" description="Helical" evidence="1">
    <location>
        <begin position="89"/>
        <end position="116"/>
    </location>
</feature>
<dbReference type="Pfam" id="PF11205">
    <property type="entry name" value="DUF2987"/>
    <property type="match status" value="1"/>
</dbReference>
<keyword evidence="1" id="KW-0472">Membrane</keyword>
<evidence type="ECO:0000313" key="3">
    <source>
        <dbReference type="Proteomes" id="UP000698173"/>
    </source>
</evidence>
<gene>
    <name evidence="2" type="ORF">K8V56_15230</name>
</gene>
<keyword evidence="1" id="KW-0812">Transmembrane</keyword>
<feature type="transmembrane region" description="Helical" evidence="1">
    <location>
        <begin position="149"/>
        <end position="175"/>
    </location>
</feature>
<proteinExistence type="predicted"/>
<accession>A0A921G1U4</accession>
<evidence type="ECO:0000313" key="2">
    <source>
        <dbReference type="EMBL" id="HJF33112.1"/>
    </source>
</evidence>
<organism evidence="2 3">
    <name type="scientific">Sporosarcina psychrophila</name>
    <name type="common">Bacillus psychrophilus</name>
    <dbReference type="NCBI Taxonomy" id="1476"/>
    <lineage>
        <taxon>Bacteria</taxon>
        <taxon>Bacillati</taxon>
        <taxon>Bacillota</taxon>
        <taxon>Bacilli</taxon>
        <taxon>Bacillales</taxon>
        <taxon>Caryophanaceae</taxon>
        <taxon>Sporosarcina</taxon>
    </lineage>
</organism>
<sequence>MLRKEVEKLRNDVTLMMDAVKKQRMTLNLDAQWVADNLATRLENPTTQAIEKSIVLTAKKVERYNKVTEKQSQEIRKQMKETKSDVQDLVYWLKPTITGISIILGMLLIALVTLSYSGQIVDNLVNWIGLRGAIIDAYHHFFATSGWGYLGWGLVLLAFVGLELGVLIAFGYGLFKLMKYAIDKFS</sequence>
<dbReference type="AlphaFoldDB" id="A0A921G1U4"/>
<comment type="caution">
    <text evidence="2">The sequence shown here is derived from an EMBL/GenBank/DDBJ whole genome shotgun (WGS) entry which is preliminary data.</text>
</comment>
<reference evidence="2" key="1">
    <citation type="journal article" date="2021" name="PeerJ">
        <title>Extensive microbial diversity within the chicken gut microbiome revealed by metagenomics and culture.</title>
        <authorList>
            <person name="Gilroy R."/>
            <person name="Ravi A."/>
            <person name="Getino M."/>
            <person name="Pursley I."/>
            <person name="Horton D.L."/>
            <person name="Alikhan N.F."/>
            <person name="Baker D."/>
            <person name="Gharbi K."/>
            <person name="Hall N."/>
            <person name="Watson M."/>
            <person name="Adriaenssens E.M."/>
            <person name="Foster-Nyarko E."/>
            <person name="Jarju S."/>
            <person name="Secka A."/>
            <person name="Antonio M."/>
            <person name="Oren A."/>
            <person name="Chaudhuri R.R."/>
            <person name="La Ragione R."/>
            <person name="Hildebrand F."/>
            <person name="Pallen M.J."/>
        </authorList>
    </citation>
    <scope>NUCLEOTIDE SEQUENCE</scope>
    <source>
        <strain evidence="2">CHK171-7178</strain>
    </source>
</reference>
<keyword evidence="1" id="KW-1133">Transmembrane helix</keyword>
<protein>
    <submittedName>
        <fullName evidence="2">DUF2987 domain-containing protein</fullName>
    </submittedName>
</protein>
<dbReference type="Proteomes" id="UP000698173">
    <property type="component" value="Unassembled WGS sequence"/>
</dbReference>
<evidence type="ECO:0000256" key="1">
    <source>
        <dbReference type="SAM" id="Phobius"/>
    </source>
</evidence>
<reference evidence="2" key="2">
    <citation type="submission" date="2021-09" db="EMBL/GenBank/DDBJ databases">
        <authorList>
            <person name="Gilroy R."/>
        </authorList>
    </citation>
    <scope>NUCLEOTIDE SEQUENCE</scope>
    <source>
        <strain evidence="2">CHK171-7178</strain>
    </source>
</reference>